<dbReference type="AlphaFoldDB" id="A0A443SLT5"/>
<keyword evidence="1" id="KW-0472">Membrane</keyword>
<dbReference type="EMBL" id="NCKV01001365">
    <property type="protein sequence ID" value="RWS28455.1"/>
    <property type="molecule type" value="Genomic_DNA"/>
</dbReference>
<keyword evidence="1" id="KW-1133">Transmembrane helix</keyword>
<evidence type="ECO:0000256" key="1">
    <source>
        <dbReference type="SAM" id="Phobius"/>
    </source>
</evidence>
<organism evidence="3 4">
    <name type="scientific">Leptotrombidium deliense</name>
    <dbReference type="NCBI Taxonomy" id="299467"/>
    <lineage>
        <taxon>Eukaryota</taxon>
        <taxon>Metazoa</taxon>
        <taxon>Ecdysozoa</taxon>
        <taxon>Arthropoda</taxon>
        <taxon>Chelicerata</taxon>
        <taxon>Arachnida</taxon>
        <taxon>Acari</taxon>
        <taxon>Acariformes</taxon>
        <taxon>Trombidiformes</taxon>
        <taxon>Prostigmata</taxon>
        <taxon>Anystina</taxon>
        <taxon>Parasitengona</taxon>
        <taxon>Trombiculoidea</taxon>
        <taxon>Trombiculidae</taxon>
        <taxon>Leptotrombidium</taxon>
    </lineage>
</organism>
<evidence type="ECO:0000313" key="3">
    <source>
        <dbReference type="EMBL" id="RWS28455.1"/>
    </source>
</evidence>
<dbReference type="STRING" id="299467.A0A443SLT5"/>
<feature type="transmembrane region" description="Helical" evidence="1">
    <location>
        <begin position="237"/>
        <end position="254"/>
    </location>
</feature>
<dbReference type="Proteomes" id="UP000288716">
    <property type="component" value="Unassembled WGS sequence"/>
</dbReference>
<reference evidence="3 4" key="1">
    <citation type="journal article" date="2018" name="Gigascience">
        <title>Genomes of trombidid mites reveal novel predicted allergens and laterally-transferred genes associated with secondary metabolism.</title>
        <authorList>
            <person name="Dong X."/>
            <person name="Chaisiri K."/>
            <person name="Xia D."/>
            <person name="Armstrong S.D."/>
            <person name="Fang Y."/>
            <person name="Donnelly M.J."/>
            <person name="Kadowaki T."/>
            <person name="McGarry J.W."/>
            <person name="Darby A.C."/>
            <person name="Makepeace B.L."/>
        </authorList>
    </citation>
    <scope>NUCLEOTIDE SEQUENCE [LARGE SCALE GENOMIC DNA]</scope>
    <source>
        <strain evidence="3">UoL-UT</strain>
    </source>
</reference>
<dbReference type="GO" id="GO:0005096">
    <property type="term" value="F:GTPase activator activity"/>
    <property type="evidence" value="ECO:0007669"/>
    <property type="project" value="TreeGrafter"/>
</dbReference>
<keyword evidence="1" id="KW-0812">Transmembrane</keyword>
<dbReference type="OrthoDB" id="67155at2759"/>
<gene>
    <name evidence="3" type="ORF">B4U80_09405</name>
</gene>
<proteinExistence type="predicted"/>
<dbReference type="PROSITE" id="PS51335">
    <property type="entry name" value="ELMO"/>
    <property type="match status" value="1"/>
</dbReference>
<feature type="domain" description="ELMO" evidence="2">
    <location>
        <begin position="132"/>
        <end position="259"/>
    </location>
</feature>
<keyword evidence="4" id="KW-1185">Reference proteome</keyword>
<sequence>MNGRKISFLRRTTGLCELQRICYRHDKGAKRTLSVENSINLSRSKVIFKIREKLSSLSRTEGRFNSANKQEVAKLVEFAIEGICVEKTIKASVHQEFLVALRICFLQIYGYQQLIYDVNALKGELYDASDDTHEALLMSLWDNLMPDVSLTSRVSKQWTEIGFQGEDPKSDFRGMGLLGLKNLVYFSQHFASAARHILLHSNHPTQGYPFAITGINITFIAYNLLMSGQLKTHFFNTYFSTVIYFYTLIAFGSIRNRKM</sequence>
<evidence type="ECO:0000313" key="4">
    <source>
        <dbReference type="Proteomes" id="UP000288716"/>
    </source>
</evidence>
<protein>
    <submittedName>
        <fullName evidence="3">ELMO domain-containing protein 1-like protein</fullName>
    </submittedName>
</protein>
<dbReference type="Pfam" id="PF04727">
    <property type="entry name" value="ELMO_CED12"/>
    <property type="match status" value="1"/>
</dbReference>
<dbReference type="InterPro" id="IPR006816">
    <property type="entry name" value="ELMO_dom"/>
</dbReference>
<dbReference type="VEuPathDB" id="VectorBase:LDEU003584"/>
<dbReference type="InterPro" id="IPR050868">
    <property type="entry name" value="ELMO_domain-containing"/>
</dbReference>
<evidence type="ECO:0000259" key="2">
    <source>
        <dbReference type="PROSITE" id="PS51335"/>
    </source>
</evidence>
<accession>A0A443SLT5</accession>
<dbReference type="PANTHER" id="PTHR12771">
    <property type="entry name" value="ENGULFMENT AND CELL MOTILITY"/>
    <property type="match status" value="1"/>
</dbReference>
<comment type="caution">
    <text evidence="3">The sequence shown here is derived from an EMBL/GenBank/DDBJ whole genome shotgun (WGS) entry which is preliminary data.</text>
</comment>
<name>A0A443SLT5_9ACAR</name>
<dbReference type="PANTHER" id="PTHR12771:SF51">
    <property type="entry name" value="LD01482P"/>
    <property type="match status" value="1"/>
</dbReference>